<feature type="domain" description="Methyltransferase" evidence="1">
    <location>
        <begin position="42"/>
        <end position="135"/>
    </location>
</feature>
<accession>A0ABW9RSW4</accession>
<dbReference type="GO" id="GO:0008168">
    <property type="term" value="F:methyltransferase activity"/>
    <property type="evidence" value="ECO:0007669"/>
    <property type="project" value="UniProtKB-KW"/>
</dbReference>
<dbReference type="GO" id="GO:0032259">
    <property type="term" value="P:methylation"/>
    <property type="evidence" value="ECO:0007669"/>
    <property type="project" value="UniProtKB-KW"/>
</dbReference>
<organism evidence="2 3">
    <name type="scientific">Fulvivirga kasyanovii</name>
    <dbReference type="NCBI Taxonomy" id="396812"/>
    <lineage>
        <taxon>Bacteria</taxon>
        <taxon>Pseudomonadati</taxon>
        <taxon>Bacteroidota</taxon>
        <taxon>Cytophagia</taxon>
        <taxon>Cytophagales</taxon>
        <taxon>Fulvivirgaceae</taxon>
        <taxon>Fulvivirga</taxon>
    </lineage>
</organism>
<dbReference type="Proteomes" id="UP000798808">
    <property type="component" value="Unassembled WGS sequence"/>
</dbReference>
<protein>
    <submittedName>
        <fullName evidence="2">Class I SAM-dependent methyltransferase</fullName>
    </submittedName>
</protein>
<evidence type="ECO:0000313" key="2">
    <source>
        <dbReference type="EMBL" id="MTI26976.1"/>
    </source>
</evidence>
<reference evidence="2 3" key="1">
    <citation type="submission" date="2019-02" db="EMBL/GenBank/DDBJ databases">
        <authorList>
            <person name="Goldberg S.R."/>
            <person name="Haltli B.A."/>
            <person name="Correa H."/>
            <person name="Russell K.G."/>
        </authorList>
    </citation>
    <scope>NUCLEOTIDE SEQUENCE [LARGE SCALE GENOMIC DNA]</scope>
    <source>
        <strain evidence="2 3">JCM 16186</strain>
    </source>
</reference>
<dbReference type="InterPro" id="IPR041698">
    <property type="entry name" value="Methyltransf_25"/>
</dbReference>
<gene>
    <name evidence="2" type="ORF">E1163_18610</name>
</gene>
<evidence type="ECO:0000259" key="1">
    <source>
        <dbReference type="Pfam" id="PF13649"/>
    </source>
</evidence>
<name>A0ABW9RSW4_9BACT</name>
<dbReference type="Gene3D" id="3.40.50.150">
    <property type="entry name" value="Vaccinia Virus protein VP39"/>
    <property type="match status" value="1"/>
</dbReference>
<dbReference type="CDD" id="cd02440">
    <property type="entry name" value="AdoMet_MTases"/>
    <property type="match status" value="1"/>
</dbReference>
<keyword evidence="2" id="KW-0489">Methyltransferase</keyword>
<dbReference type="InterPro" id="IPR029063">
    <property type="entry name" value="SAM-dependent_MTases_sf"/>
</dbReference>
<proteinExistence type="predicted"/>
<comment type="caution">
    <text evidence="2">The sequence shown here is derived from an EMBL/GenBank/DDBJ whole genome shotgun (WGS) entry which is preliminary data.</text>
</comment>
<dbReference type="SUPFAM" id="SSF53335">
    <property type="entry name" value="S-adenosyl-L-methionine-dependent methyltransferases"/>
    <property type="match status" value="1"/>
</dbReference>
<evidence type="ECO:0000313" key="3">
    <source>
        <dbReference type="Proteomes" id="UP000798808"/>
    </source>
</evidence>
<dbReference type="Pfam" id="PF13649">
    <property type="entry name" value="Methyltransf_25"/>
    <property type="match status" value="1"/>
</dbReference>
<sequence length="201" mass="22722">MAENWSGHYKHLNEKTPPAAMLSRALAAFQRENAGNGEKLSLDLGCGNGIDTLAMLQDHWQVTAIDRERQALEAVEKLAEPELRSYLTTRCIDFAEIDILPAYKLVNATFSLPFCPPARFDHLWHIICNAISPGGRFSGQFFGVRDSWSSNPEMTFHTREGVQKLLAGFETEHLEEVEKEGKLISGQPKYWHVFHVVARKI</sequence>
<keyword evidence="2" id="KW-0808">Transferase</keyword>
<dbReference type="EMBL" id="SMLW01000606">
    <property type="protein sequence ID" value="MTI26976.1"/>
    <property type="molecule type" value="Genomic_DNA"/>
</dbReference>
<keyword evidence="3" id="KW-1185">Reference proteome</keyword>
<dbReference type="RefSeq" id="WP_155173984.1">
    <property type="nucleotide sequence ID" value="NZ_BAAAFL010000068.1"/>
</dbReference>